<dbReference type="InParanoid" id="A0A401G4Q8"/>
<gene>
    <name evidence="1" type="ORF">SCP_0100380</name>
</gene>
<evidence type="ECO:0008006" key="3">
    <source>
        <dbReference type="Google" id="ProtNLM"/>
    </source>
</evidence>
<evidence type="ECO:0000313" key="1">
    <source>
        <dbReference type="EMBL" id="GBE77166.1"/>
    </source>
</evidence>
<name>A0A401G4Q8_9APHY</name>
<dbReference type="OrthoDB" id="3248529at2759"/>
<dbReference type="AlphaFoldDB" id="A0A401G4Q8"/>
<organism evidence="1 2">
    <name type="scientific">Sparassis crispa</name>
    <dbReference type="NCBI Taxonomy" id="139825"/>
    <lineage>
        <taxon>Eukaryota</taxon>
        <taxon>Fungi</taxon>
        <taxon>Dikarya</taxon>
        <taxon>Basidiomycota</taxon>
        <taxon>Agaricomycotina</taxon>
        <taxon>Agaricomycetes</taxon>
        <taxon>Polyporales</taxon>
        <taxon>Sparassidaceae</taxon>
        <taxon>Sparassis</taxon>
    </lineage>
</organism>
<dbReference type="Proteomes" id="UP000287166">
    <property type="component" value="Unassembled WGS sequence"/>
</dbReference>
<proteinExistence type="predicted"/>
<reference evidence="1 2" key="1">
    <citation type="journal article" date="2018" name="Sci. Rep.">
        <title>Genome sequence of the cauliflower mushroom Sparassis crispa (Hanabiratake) and its association with beneficial usage.</title>
        <authorList>
            <person name="Kiyama R."/>
            <person name="Furutani Y."/>
            <person name="Kawaguchi K."/>
            <person name="Nakanishi T."/>
        </authorList>
    </citation>
    <scope>NUCLEOTIDE SEQUENCE [LARGE SCALE GENOMIC DNA]</scope>
</reference>
<dbReference type="PANTHER" id="PTHR33050">
    <property type="entry name" value="REVERSE TRANSCRIPTASE DOMAIN-CONTAINING PROTEIN"/>
    <property type="match status" value="1"/>
</dbReference>
<protein>
    <recommendedName>
        <fullName evidence="3">Reverse transcriptase domain-containing protein</fullName>
    </recommendedName>
</protein>
<dbReference type="InterPro" id="IPR052055">
    <property type="entry name" value="Hepadnavirus_pol/RT"/>
</dbReference>
<dbReference type="EMBL" id="BFAD01000001">
    <property type="protein sequence ID" value="GBE77166.1"/>
    <property type="molecule type" value="Genomic_DNA"/>
</dbReference>
<comment type="caution">
    <text evidence="1">The sequence shown here is derived from an EMBL/GenBank/DDBJ whole genome shotgun (WGS) entry which is preliminary data.</text>
</comment>
<dbReference type="RefSeq" id="XP_027608079.1">
    <property type="nucleotide sequence ID" value="XM_027752278.1"/>
</dbReference>
<evidence type="ECO:0000313" key="2">
    <source>
        <dbReference type="Proteomes" id="UP000287166"/>
    </source>
</evidence>
<dbReference type="GeneID" id="38774083"/>
<dbReference type="STRING" id="139825.A0A401G4Q8"/>
<keyword evidence="2" id="KW-1185">Reference proteome</keyword>
<accession>A0A401G4Q8</accession>
<sequence>MILALPPGATAATFNISSAYRITPVHPSQQHALCIWWHGKVYIDRAVCFSLSSSAGVFGAVADMLVAIYCARGYGPLKKWVDDFFVVHLPD</sequence>
<dbReference type="PANTHER" id="PTHR33050:SF7">
    <property type="entry name" value="RIBONUCLEASE H"/>
    <property type="match status" value="1"/>
</dbReference>